<gene>
    <name evidence="2" type="ORF">HPB51_028685</name>
</gene>
<feature type="region of interest" description="Disordered" evidence="1">
    <location>
        <begin position="119"/>
        <end position="159"/>
    </location>
</feature>
<evidence type="ECO:0000313" key="2">
    <source>
        <dbReference type="EMBL" id="KAH7942635.1"/>
    </source>
</evidence>
<organism evidence="2 3">
    <name type="scientific">Rhipicephalus microplus</name>
    <name type="common">Cattle tick</name>
    <name type="synonym">Boophilus microplus</name>
    <dbReference type="NCBI Taxonomy" id="6941"/>
    <lineage>
        <taxon>Eukaryota</taxon>
        <taxon>Metazoa</taxon>
        <taxon>Ecdysozoa</taxon>
        <taxon>Arthropoda</taxon>
        <taxon>Chelicerata</taxon>
        <taxon>Arachnida</taxon>
        <taxon>Acari</taxon>
        <taxon>Parasitiformes</taxon>
        <taxon>Ixodida</taxon>
        <taxon>Ixodoidea</taxon>
        <taxon>Ixodidae</taxon>
        <taxon>Rhipicephalinae</taxon>
        <taxon>Rhipicephalus</taxon>
        <taxon>Boophilus</taxon>
    </lineage>
</organism>
<feature type="compositionally biased region" description="Basic residues" evidence="1">
    <location>
        <begin position="65"/>
        <end position="76"/>
    </location>
</feature>
<feature type="region of interest" description="Disordered" evidence="1">
    <location>
        <begin position="55"/>
        <end position="106"/>
    </location>
</feature>
<dbReference type="AlphaFoldDB" id="A0A9J6CW91"/>
<feature type="compositionally biased region" description="Low complexity" evidence="1">
    <location>
        <begin position="79"/>
        <end position="103"/>
    </location>
</feature>
<protein>
    <submittedName>
        <fullName evidence="2">Uncharacterized protein</fullName>
    </submittedName>
</protein>
<feature type="compositionally biased region" description="Basic and acidic residues" evidence="1">
    <location>
        <begin position="119"/>
        <end position="136"/>
    </location>
</feature>
<reference evidence="2" key="1">
    <citation type="journal article" date="2020" name="Cell">
        <title>Large-Scale Comparative Analyses of Tick Genomes Elucidate Their Genetic Diversity and Vector Capacities.</title>
        <authorList>
            <consortium name="Tick Genome and Microbiome Consortium (TIGMIC)"/>
            <person name="Jia N."/>
            <person name="Wang J."/>
            <person name="Shi W."/>
            <person name="Du L."/>
            <person name="Sun Y."/>
            <person name="Zhan W."/>
            <person name="Jiang J.F."/>
            <person name="Wang Q."/>
            <person name="Zhang B."/>
            <person name="Ji P."/>
            <person name="Bell-Sakyi L."/>
            <person name="Cui X.M."/>
            <person name="Yuan T.T."/>
            <person name="Jiang B.G."/>
            <person name="Yang W.F."/>
            <person name="Lam T.T."/>
            <person name="Chang Q.C."/>
            <person name="Ding S.J."/>
            <person name="Wang X.J."/>
            <person name="Zhu J.G."/>
            <person name="Ruan X.D."/>
            <person name="Zhao L."/>
            <person name="Wei J.T."/>
            <person name="Ye R.Z."/>
            <person name="Que T.C."/>
            <person name="Du C.H."/>
            <person name="Zhou Y.H."/>
            <person name="Cheng J.X."/>
            <person name="Dai P.F."/>
            <person name="Guo W.B."/>
            <person name="Han X.H."/>
            <person name="Huang E.J."/>
            <person name="Li L.F."/>
            <person name="Wei W."/>
            <person name="Gao Y.C."/>
            <person name="Liu J.Z."/>
            <person name="Shao H.Z."/>
            <person name="Wang X."/>
            <person name="Wang C.C."/>
            <person name="Yang T.C."/>
            <person name="Huo Q.B."/>
            <person name="Li W."/>
            <person name="Chen H.Y."/>
            <person name="Chen S.E."/>
            <person name="Zhou L.G."/>
            <person name="Ni X.B."/>
            <person name="Tian J.H."/>
            <person name="Sheng Y."/>
            <person name="Liu T."/>
            <person name="Pan Y.S."/>
            <person name="Xia L.Y."/>
            <person name="Li J."/>
            <person name="Zhao F."/>
            <person name="Cao W.C."/>
        </authorList>
    </citation>
    <scope>NUCLEOTIDE SEQUENCE</scope>
    <source>
        <strain evidence="2">Rmic-2018</strain>
    </source>
</reference>
<proteinExistence type="predicted"/>
<dbReference type="Proteomes" id="UP000821866">
    <property type="component" value="Unassembled WGS sequence"/>
</dbReference>
<name>A0A9J6CW91_RHIMP</name>
<keyword evidence="3" id="KW-1185">Reference proteome</keyword>
<evidence type="ECO:0000313" key="3">
    <source>
        <dbReference type="Proteomes" id="UP000821866"/>
    </source>
</evidence>
<dbReference type="EMBL" id="JABSTU010005548">
    <property type="protein sequence ID" value="KAH7942635.1"/>
    <property type="molecule type" value="Genomic_DNA"/>
</dbReference>
<evidence type="ECO:0000256" key="1">
    <source>
        <dbReference type="SAM" id="MobiDB-lite"/>
    </source>
</evidence>
<comment type="caution">
    <text evidence="2">The sequence shown here is derived from an EMBL/GenBank/DDBJ whole genome shotgun (WGS) entry which is preliminary data.</text>
</comment>
<feature type="compositionally biased region" description="Basic residues" evidence="1">
    <location>
        <begin position="139"/>
        <end position="157"/>
    </location>
</feature>
<sequence length="243" mass="26818">MPFAAESYDARLSSSCTSRCSWSNCSRTPEFAIWLVVPAPPKPSSALYRRHDFRGCDTATVAAPTRRKTSRVRRKSDSKSSFSGRSTSSRGPDTSPSVSSPSSTEANIPEFSAILATHQEADESKRQRDDSEDRAKPSVSRRRGGPPKKMNSGRRRTTNAIHDFATVIGQHLSGLRTRKCSGQSLSKSSLEGGRPCVERKLEQEPVTDSTAVFVPRRPAVFVFGRKPGRRLFISWRTRILGSS</sequence>
<accession>A0A9J6CW91</accession>
<reference evidence="2" key="2">
    <citation type="submission" date="2021-09" db="EMBL/GenBank/DDBJ databases">
        <authorList>
            <person name="Jia N."/>
            <person name="Wang J."/>
            <person name="Shi W."/>
            <person name="Du L."/>
            <person name="Sun Y."/>
            <person name="Zhan W."/>
            <person name="Jiang J."/>
            <person name="Wang Q."/>
            <person name="Zhang B."/>
            <person name="Ji P."/>
            <person name="Sakyi L.B."/>
            <person name="Cui X."/>
            <person name="Yuan T."/>
            <person name="Jiang B."/>
            <person name="Yang W."/>
            <person name="Lam T.T.-Y."/>
            <person name="Chang Q."/>
            <person name="Ding S."/>
            <person name="Wang X."/>
            <person name="Zhu J."/>
            <person name="Ruan X."/>
            <person name="Zhao L."/>
            <person name="Wei J."/>
            <person name="Que T."/>
            <person name="Du C."/>
            <person name="Cheng J."/>
            <person name="Dai P."/>
            <person name="Han X."/>
            <person name="Huang E."/>
            <person name="Gao Y."/>
            <person name="Liu J."/>
            <person name="Shao H."/>
            <person name="Ye R."/>
            <person name="Li L."/>
            <person name="Wei W."/>
            <person name="Wang X."/>
            <person name="Wang C."/>
            <person name="Huo Q."/>
            <person name="Li W."/>
            <person name="Guo W."/>
            <person name="Chen H."/>
            <person name="Chen S."/>
            <person name="Zhou L."/>
            <person name="Zhou L."/>
            <person name="Ni X."/>
            <person name="Tian J."/>
            <person name="Zhou Y."/>
            <person name="Sheng Y."/>
            <person name="Liu T."/>
            <person name="Pan Y."/>
            <person name="Xia L."/>
            <person name="Li J."/>
            <person name="Zhao F."/>
            <person name="Cao W."/>
        </authorList>
    </citation>
    <scope>NUCLEOTIDE SEQUENCE</scope>
    <source>
        <strain evidence="2">Rmic-2018</strain>
        <tissue evidence="2">Larvae</tissue>
    </source>
</reference>